<dbReference type="Pfam" id="PF22041">
    <property type="entry name" value="GST_C_7"/>
    <property type="match status" value="1"/>
</dbReference>
<name>A0A261Y7Y7_9FUNG</name>
<dbReference type="AlphaFoldDB" id="A0A261Y7Y7"/>
<dbReference type="PROSITE" id="PS50404">
    <property type="entry name" value="GST_NTER"/>
    <property type="match status" value="1"/>
</dbReference>
<keyword evidence="4" id="KW-1185">Reference proteome</keyword>
<proteinExistence type="inferred from homology"/>
<gene>
    <name evidence="3" type="ORF">BZG36_00361</name>
</gene>
<dbReference type="InterPro" id="IPR054416">
    <property type="entry name" value="GST_UstS-like_C"/>
</dbReference>
<dbReference type="Pfam" id="PF13417">
    <property type="entry name" value="GST_N_3"/>
    <property type="match status" value="1"/>
</dbReference>
<dbReference type="OrthoDB" id="4951845at2759"/>
<dbReference type="InterPro" id="IPR040079">
    <property type="entry name" value="Glutathione_S-Trfase"/>
</dbReference>
<dbReference type="EMBL" id="MVBO01000002">
    <property type="protein sequence ID" value="OZJ06722.1"/>
    <property type="molecule type" value="Genomic_DNA"/>
</dbReference>
<dbReference type="SFLD" id="SFLDS00019">
    <property type="entry name" value="Glutathione_Transferase_(cytos"/>
    <property type="match status" value="1"/>
</dbReference>
<comment type="similarity">
    <text evidence="1">Belongs to the GST superfamily.</text>
</comment>
<accession>A0A261Y7Y7</accession>
<organism evidence="3 4">
    <name type="scientific">Bifiguratus adelaidae</name>
    <dbReference type="NCBI Taxonomy" id="1938954"/>
    <lineage>
        <taxon>Eukaryota</taxon>
        <taxon>Fungi</taxon>
        <taxon>Fungi incertae sedis</taxon>
        <taxon>Mucoromycota</taxon>
        <taxon>Mucoromycotina</taxon>
        <taxon>Endogonomycetes</taxon>
        <taxon>Endogonales</taxon>
        <taxon>Endogonales incertae sedis</taxon>
        <taxon>Bifiguratus</taxon>
    </lineage>
</organism>
<evidence type="ECO:0000256" key="1">
    <source>
        <dbReference type="ARBA" id="ARBA00007409"/>
    </source>
</evidence>
<dbReference type="InterPro" id="IPR004045">
    <property type="entry name" value="Glutathione_S-Trfase_N"/>
</dbReference>
<evidence type="ECO:0000259" key="2">
    <source>
        <dbReference type="PROSITE" id="PS50404"/>
    </source>
</evidence>
<dbReference type="PANTHER" id="PTHR44051">
    <property type="entry name" value="GLUTATHIONE S-TRANSFERASE-RELATED"/>
    <property type="match status" value="1"/>
</dbReference>
<dbReference type="InterPro" id="IPR036282">
    <property type="entry name" value="Glutathione-S-Trfase_C_sf"/>
</dbReference>
<reference evidence="3 4" key="1">
    <citation type="journal article" date="2017" name="Mycologia">
        <title>Bifiguratus adelaidae, gen. et sp. nov., a new member of Mucoromycotina in endophytic and soil-dwelling habitats.</title>
        <authorList>
            <person name="Torres-Cruz T.J."/>
            <person name="Billingsley Tobias T.L."/>
            <person name="Almatruk M."/>
            <person name="Hesse C."/>
            <person name="Kuske C.R."/>
            <person name="Desiro A."/>
            <person name="Benucci G.M."/>
            <person name="Bonito G."/>
            <person name="Stajich J.E."/>
            <person name="Dunlap C."/>
            <person name="Arnold A.E."/>
            <person name="Porras-Alfaro A."/>
        </authorList>
    </citation>
    <scope>NUCLEOTIDE SEQUENCE [LARGE SCALE GENOMIC DNA]</scope>
    <source>
        <strain evidence="3 4">AZ0501</strain>
    </source>
</reference>
<dbReference type="Gene3D" id="3.40.30.10">
    <property type="entry name" value="Glutaredoxin"/>
    <property type="match status" value="1"/>
</dbReference>
<dbReference type="InterPro" id="IPR036249">
    <property type="entry name" value="Thioredoxin-like_sf"/>
</dbReference>
<dbReference type="SUPFAM" id="SSF52833">
    <property type="entry name" value="Thioredoxin-like"/>
    <property type="match status" value="1"/>
</dbReference>
<protein>
    <recommendedName>
        <fullName evidence="2">GST N-terminal domain-containing protein</fullName>
    </recommendedName>
</protein>
<evidence type="ECO:0000313" key="3">
    <source>
        <dbReference type="EMBL" id="OZJ06722.1"/>
    </source>
</evidence>
<sequence>MKLYDVVGTDKNLCFSPNVWKARLALNIKELKFETIPLRFDEIAPVIGPMIPKGKAATVPVLVDGDNVIHDSYEIVQYLEESYPATQRILFGSRAQDAFFNTWFALSFQRPMYQLTALDQLELLDEDQKEYIRRTRKEMIGMSLEELANYHPEAARESAQRSLEILAEFLSSFDYLAGDHPGWPDIVTAAHFTWVLRLNKATFQEIVLDDASPSIQNWWHNMQRYVY</sequence>
<comment type="caution">
    <text evidence="3">The sequence shown here is derived from an EMBL/GenBank/DDBJ whole genome shotgun (WGS) entry which is preliminary data.</text>
</comment>
<dbReference type="SUPFAM" id="SSF47616">
    <property type="entry name" value="GST C-terminal domain-like"/>
    <property type="match status" value="1"/>
</dbReference>
<dbReference type="PANTHER" id="PTHR44051:SF8">
    <property type="entry name" value="GLUTATHIONE S-TRANSFERASE GSTA"/>
    <property type="match status" value="1"/>
</dbReference>
<evidence type="ECO:0000313" key="4">
    <source>
        <dbReference type="Proteomes" id="UP000242875"/>
    </source>
</evidence>
<dbReference type="CDD" id="cd03038">
    <property type="entry name" value="GST_N_etherase_LigE"/>
    <property type="match status" value="1"/>
</dbReference>
<feature type="domain" description="GST N-terminal" evidence="2">
    <location>
        <begin position="6"/>
        <end position="87"/>
    </location>
</feature>
<dbReference type="Proteomes" id="UP000242875">
    <property type="component" value="Unassembled WGS sequence"/>
</dbReference>
<dbReference type="Gene3D" id="1.20.1050.10">
    <property type="match status" value="1"/>
</dbReference>